<dbReference type="InterPro" id="IPR010982">
    <property type="entry name" value="Lambda_DNA-bd_dom_sf"/>
</dbReference>
<sequence length="346" mass="37575">MERSPSQLALTSARRPTIIDVARRAEVSKSVVSRVFSERGKVSAQTRQRVLDAAAELGYVVNAMARAMVAHRTYTLGVFVRDVATPFYGHLLSAMQERADTLGYRVVTATGSGRFAVEDELRALETLVMMRVEGLVIGSGLLPAAQILPFAERVPTVVAGRPETEENFTSVYCDEREGGAALADHLADLGHRYVAVITLRKSESLTLAPRTAAMVQELRRRGVEAVRVIGRGVDAADRWVDQILERPEVTAVMAPSDRYAVRLLEELQRRGVDVPARLSVTGYDGIGELATPLIGLTHWRQPIDAIGRSAVDALVALLDSGPPGRPKRHVLSGTLVLGRSTAPPCR</sequence>
<evidence type="ECO:0000313" key="5">
    <source>
        <dbReference type="EMBL" id="GAA1577868.1"/>
    </source>
</evidence>
<gene>
    <name evidence="5" type="ORF">GCM10009827_119530</name>
</gene>
<keyword evidence="6" id="KW-1185">Reference proteome</keyword>
<dbReference type="Gene3D" id="1.10.260.40">
    <property type="entry name" value="lambda repressor-like DNA-binding domains"/>
    <property type="match status" value="1"/>
</dbReference>
<dbReference type="SMART" id="SM00354">
    <property type="entry name" value="HTH_LACI"/>
    <property type="match status" value="1"/>
</dbReference>
<dbReference type="CDD" id="cd06267">
    <property type="entry name" value="PBP1_LacI_sugar_binding-like"/>
    <property type="match status" value="1"/>
</dbReference>
<dbReference type="Gene3D" id="3.40.50.2300">
    <property type="match status" value="2"/>
</dbReference>
<dbReference type="InterPro" id="IPR046335">
    <property type="entry name" value="LacI/GalR-like_sensor"/>
</dbReference>
<dbReference type="Pfam" id="PF00356">
    <property type="entry name" value="LacI"/>
    <property type="match status" value="1"/>
</dbReference>
<accession>A0ABP4PD66</accession>
<dbReference type="PANTHER" id="PTHR30146">
    <property type="entry name" value="LACI-RELATED TRANSCRIPTIONAL REPRESSOR"/>
    <property type="match status" value="1"/>
</dbReference>
<keyword evidence="2 5" id="KW-0238">DNA-binding</keyword>
<dbReference type="RefSeq" id="WP_344515890.1">
    <property type="nucleotide sequence ID" value="NZ_BAAAQD010000069.1"/>
</dbReference>
<dbReference type="SUPFAM" id="SSF47413">
    <property type="entry name" value="lambda repressor-like DNA-binding domains"/>
    <property type="match status" value="1"/>
</dbReference>
<dbReference type="Pfam" id="PF13377">
    <property type="entry name" value="Peripla_BP_3"/>
    <property type="match status" value="1"/>
</dbReference>
<evidence type="ECO:0000313" key="6">
    <source>
        <dbReference type="Proteomes" id="UP001501470"/>
    </source>
</evidence>
<dbReference type="CDD" id="cd01392">
    <property type="entry name" value="HTH_LacI"/>
    <property type="match status" value="1"/>
</dbReference>
<evidence type="ECO:0000256" key="2">
    <source>
        <dbReference type="ARBA" id="ARBA00023125"/>
    </source>
</evidence>
<keyword evidence="3" id="KW-0804">Transcription</keyword>
<organism evidence="5 6">
    <name type="scientific">Dactylosporangium maewongense</name>
    <dbReference type="NCBI Taxonomy" id="634393"/>
    <lineage>
        <taxon>Bacteria</taxon>
        <taxon>Bacillati</taxon>
        <taxon>Actinomycetota</taxon>
        <taxon>Actinomycetes</taxon>
        <taxon>Micromonosporales</taxon>
        <taxon>Micromonosporaceae</taxon>
        <taxon>Dactylosporangium</taxon>
    </lineage>
</organism>
<dbReference type="PROSITE" id="PS50932">
    <property type="entry name" value="HTH_LACI_2"/>
    <property type="match status" value="1"/>
</dbReference>
<dbReference type="EMBL" id="BAAAQD010000069">
    <property type="protein sequence ID" value="GAA1577868.1"/>
    <property type="molecule type" value="Genomic_DNA"/>
</dbReference>
<comment type="caution">
    <text evidence="5">The sequence shown here is derived from an EMBL/GenBank/DDBJ whole genome shotgun (WGS) entry which is preliminary data.</text>
</comment>
<evidence type="ECO:0000259" key="4">
    <source>
        <dbReference type="PROSITE" id="PS50932"/>
    </source>
</evidence>
<dbReference type="PANTHER" id="PTHR30146:SF109">
    <property type="entry name" value="HTH-TYPE TRANSCRIPTIONAL REGULATOR GALS"/>
    <property type="match status" value="1"/>
</dbReference>
<evidence type="ECO:0000256" key="1">
    <source>
        <dbReference type="ARBA" id="ARBA00023015"/>
    </source>
</evidence>
<dbReference type="SUPFAM" id="SSF53822">
    <property type="entry name" value="Periplasmic binding protein-like I"/>
    <property type="match status" value="1"/>
</dbReference>
<name>A0ABP4PD66_9ACTN</name>
<dbReference type="Proteomes" id="UP001501470">
    <property type="component" value="Unassembled WGS sequence"/>
</dbReference>
<dbReference type="InterPro" id="IPR028082">
    <property type="entry name" value="Peripla_BP_I"/>
</dbReference>
<dbReference type="InterPro" id="IPR000843">
    <property type="entry name" value="HTH_LacI"/>
</dbReference>
<dbReference type="GO" id="GO:0003677">
    <property type="term" value="F:DNA binding"/>
    <property type="evidence" value="ECO:0007669"/>
    <property type="project" value="UniProtKB-KW"/>
</dbReference>
<proteinExistence type="predicted"/>
<reference evidence="6" key="1">
    <citation type="journal article" date="2019" name="Int. J. Syst. Evol. Microbiol.">
        <title>The Global Catalogue of Microorganisms (GCM) 10K type strain sequencing project: providing services to taxonomists for standard genome sequencing and annotation.</title>
        <authorList>
            <consortium name="The Broad Institute Genomics Platform"/>
            <consortium name="The Broad Institute Genome Sequencing Center for Infectious Disease"/>
            <person name="Wu L."/>
            <person name="Ma J."/>
        </authorList>
    </citation>
    <scope>NUCLEOTIDE SEQUENCE [LARGE SCALE GENOMIC DNA]</scope>
    <source>
        <strain evidence="6">JCM 15933</strain>
    </source>
</reference>
<protein>
    <submittedName>
        <fullName evidence="5">LacI family DNA-binding transcriptional regulator</fullName>
    </submittedName>
</protein>
<keyword evidence="1" id="KW-0805">Transcription regulation</keyword>
<feature type="domain" description="HTH lacI-type" evidence="4">
    <location>
        <begin position="16"/>
        <end position="70"/>
    </location>
</feature>
<evidence type="ECO:0000256" key="3">
    <source>
        <dbReference type="ARBA" id="ARBA00023163"/>
    </source>
</evidence>